<keyword evidence="2" id="KW-0560">Oxidoreductase</keyword>
<dbReference type="EMBL" id="OV651825">
    <property type="protein sequence ID" value="CAH1102625.1"/>
    <property type="molecule type" value="Genomic_DNA"/>
</dbReference>
<dbReference type="PANTHER" id="PTHR11091">
    <property type="entry name" value="OXIDOREDUCTASE-RELATED"/>
    <property type="match status" value="1"/>
</dbReference>
<reference evidence="3" key="1">
    <citation type="submission" date="2022-01" db="EMBL/GenBank/DDBJ databases">
        <authorList>
            <person name="King R."/>
        </authorList>
    </citation>
    <scope>NUCLEOTIDE SEQUENCE</scope>
</reference>
<evidence type="ECO:0000256" key="2">
    <source>
        <dbReference type="ARBA" id="ARBA00023002"/>
    </source>
</evidence>
<dbReference type="GO" id="GO:0016491">
    <property type="term" value="F:oxidoreductase activity"/>
    <property type="evidence" value="ECO:0007669"/>
    <property type="project" value="UniProtKB-KW"/>
</dbReference>
<dbReference type="SUPFAM" id="SSF89733">
    <property type="entry name" value="L-sulfolactate dehydrogenase-like"/>
    <property type="match status" value="1"/>
</dbReference>
<dbReference type="InterPro" id="IPR043144">
    <property type="entry name" value="Mal/L-sulf/L-lact_DH-like_ah"/>
</dbReference>
<name>A0A9P0CMP0_9CUCU</name>
<evidence type="ECO:0000313" key="4">
    <source>
        <dbReference type="Proteomes" id="UP001153636"/>
    </source>
</evidence>
<dbReference type="Gene3D" id="1.10.1530.10">
    <property type="match status" value="1"/>
</dbReference>
<dbReference type="AlphaFoldDB" id="A0A9P0CMP0"/>
<dbReference type="PANTHER" id="PTHR11091:SF0">
    <property type="entry name" value="MALATE DEHYDROGENASE"/>
    <property type="match status" value="1"/>
</dbReference>
<dbReference type="InterPro" id="IPR003767">
    <property type="entry name" value="Malate/L-lactate_DH-like"/>
</dbReference>
<gene>
    <name evidence="3" type="ORF">PSYICH_LOCUS4006</name>
</gene>
<accession>A0A9P0CMP0</accession>
<dbReference type="OrthoDB" id="7881616at2759"/>
<organism evidence="3 4">
    <name type="scientific">Psylliodes chrysocephalus</name>
    <dbReference type="NCBI Taxonomy" id="3402493"/>
    <lineage>
        <taxon>Eukaryota</taxon>
        <taxon>Metazoa</taxon>
        <taxon>Ecdysozoa</taxon>
        <taxon>Arthropoda</taxon>
        <taxon>Hexapoda</taxon>
        <taxon>Insecta</taxon>
        <taxon>Pterygota</taxon>
        <taxon>Neoptera</taxon>
        <taxon>Endopterygota</taxon>
        <taxon>Coleoptera</taxon>
        <taxon>Polyphaga</taxon>
        <taxon>Cucujiformia</taxon>
        <taxon>Chrysomeloidea</taxon>
        <taxon>Chrysomelidae</taxon>
        <taxon>Galerucinae</taxon>
        <taxon>Alticini</taxon>
        <taxon>Psylliodes</taxon>
    </lineage>
</organism>
<sequence>MNPEFTKGPKIENLDGDQDIIIKFMKGPLFTLIIDKAVERQTDNLLRKVNKLEEDIRMLTGFNVDVIKLLCTEKEVAKEKIHKTKSDMETKRHKQHGAPHLEKSDLKAVDVNFYQTFIKRCHDEKRKPHVKMGSNASLDETEEQKLKSKIVPVNEIKRFVMDCLVKLGVQNEKAKVFTNGLVSSDNKGNACHGINRLESFIIDIKEKNCNANADPTITLETESTAVVSGNNGLGYVVGMFCMNLAIKKAAKTGIAMVVANNSNQFGCNSFYTEYAVEHGFIGLAFTNTSPAMVPTGAKQVCYGTNPMSIAAPAEFSDKVVVDFATTAAAVGKIELAKMNLQRIPLGWALDENCNPTTDPAVALKVNKLLPLGGDNSHKGTCLALMVEILSGLLAGSAYGPNIKKMGSKDQKPANLGHGFIAIDPKKFAPGFEKRLSDLIGYVRNLEPIDSKKPVLVPGDPERNIAKEIEDQGGIEYADAQLKLCDKLVKEMGIKPLRYALTKTK</sequence>
<proteinExistence type="inferred from homology"/>
<dbReference type="InterPro" id="IPR036111">
    <property type="entry name" value="Mal/L-sulfo/L-lacto_DH-like_sf"/>
</dbReference>
<evidence type="ECO:0008006" key="5">
    <source>
        <dbReference type="Google" id="ProtNLM"/>
    </source>
</evidence>
<protein>
    <recommendedName>
        <fullName evidence="5">Malate dehydrogenase</fullName>
    </recommendedName>
</protein>
<dbReference type="Gene3D" id="3.30.1370.60">
    <property type="entry name" value="Hypothetical oxidoreductase yiak, domain 2"/>
    <property type="match status" value="1"/>
</dbReference>
<dbReference type="InterPro" id="IPR043143">
    <property type="entry name" value="Mal/L-sulf/L-lact_DH-like_NADP"/>
</dbReference>
<evidence type="ECO:0000256" key="1">
    <source>
        <dbReference type="ARBA" id="ARBA00006056"/>
    </source>
</evidence>
<keyword evidence="4" id="KW-1185">Reference proteome</keyword>
<evidence type="ECO:0000313" key="3">
    <source>
        <dbReference type="EMBL" id="CAH1102625.1"/>
    </source>
</evidence>
<dbReference type="Proteomes" id="UP001153636">
    <property type="component" value="Chromosome 13"/>
</dbReference>
<dbReference type="Pfam" id="PF02615">
    <property type="entry name" value="Ldh_2"/>
    <property type="match status" value="1"/>
</dbReference>
<comment type="similarity">
    <text evidence="1">Belongs to the LDH2/MDH2 oxidoreductase family.</text>
</comment>